<dbReference type="Pfam" id="PF07715">
    <property type="entry name" value="Plug"/>
    <property type="match status" value="1"/>
</dbReference>
<evidence type="ECO:0000256" key="2">
    <source>
        <dbReference type="ARBA" id="ARBA00023136"/>
    </source>
</evidence>
<organism evidence="9 10">
    <name type="scientific">Sphingomonas hengshuiensis</name>
    <dbReference type="NCBI Taxonomy" id="1609977"/>
    <lineage>
        <taxon>Bacteria</taxon>
        <taxon>Pseudomonadati</taxon>
        <taxon>Pseudomonadota</taxon>
        <taxon>Alphaproteobacteria</taxon>
        <taxon>Sphingomonadales</taxon>
        <taxon>Sphingomonadaceae</taxon>
        <taxon>Sphingomonas</taxon>
    </lineage>
</organism>
<dbReference type="InterPro" id="IPR000531">
    <property type="entry name" value="Beta-barrel_TonB"/>
</dbReference>
<keyword evidence="4" id="KW-0798">TonB box</keyword>
<evidence type="ECO:0000256" key="6">
    <source>
        <dbReference type="SAM" id="SignalP"/>
    </source>
</evidence>
<dbReference type="AlphaFoldDB" id="A0A7U4J6D8"/>
<dbReference type="Pfam" id="PF00593">
    <property type="entry name" value="TonB_dep_Rec_b-barrel"/>
    <property type="match status" value="1"/>
</dbReference>
<dbReference type="PANTHER" id="PTHR40980:SF4">
    <property type="entry name" value="TONB-DEPENDENT RECEPTOR-LIKE BETA-BARREL DOMAIN-CONTAINING PROTEIN"/>
    <property type="match status" value="1"/>
</dbReference>
<proteinExistence type="inferred from homology"/>
<dbReference type="PANTHER" id="PTHR40980">
    <property type="entry name" value="PLUG DOMAIN-CONTAINING PROTEIN"/>
    <property type="match status" value="1"/>
</dbReference>
<keyword evidence="2 4" id="KW-0472">Membrane</keyword>
<gene>
    <name evidence="9" type="ORF">TS85_03460</name>
</gene>
<evidence type="ECO:0000256" key="1">
    <source>
        <dbReference type="ARBA" id="ARBA00004442"/>
    </source>
</evidence>
<dbReference type="RefSeq" id="WP_044330429.1">
    <property type="nucleotide sequence ID" value="NZ_CP010836.1"/>
</dbReference>
<evidence type="ECO:0000256" key="4">
    <source>
        <dbReference type="RuleBase" id="RU003357"/>
    </source>
</evidence>
<name>A0A7U4J6D8_9SPHN</name>
<feature type="region of interest" description="Disordered" evidence="5">
    <location>
        <begin position="293"/>
        <end position="315"/>
    </location>
</feature>
<evidence type="ECO:0000256" key="3">
    <source>
        <dbReference type="ARBA" id="ARBA00023237"/>
    </source>
</evidence>
<keyword evidence="6" id="KW-0732">Signal</keyword>
<dbReference type="GO" id="GO:0009279">
    <property type="term" value="C:cell outer membrane"/>
    <property type="evidence" value="ECO:0007669"/>
    <property type="project" value="UniProtKB-SubCell"/>
</dbReference>
<dbReference type="Gene3D" id="2.40.170.20">
    <property type="entry name" value="TonB-dependent receptor, beta-barrel domain"/>
    <property type="match status" value="1"/>
</dbReference>
<dbReference type="OrthoDB" id="5476657at2"/>
<evidence type="ECO:0000313" key="10">
    <source>
        <dbReference type="Proteomes" id="UP000032300"/>
    </source>
</evidence>
<comment type="subcellular location">
    <subcellularLocation>
        <location evidence="1 4">Cell outer membrane</location>
    </subcellularLocation>
</comment>
<reference evidence="9 10" key="1">
    <citation type="journal article" date="2015" name="Int. J. Syst. Evol. Microbiol.">
        <title>Sphingomonas hengshuiensis sp. nov., isolated from lake wetland.</title>
        <authorList>
            <person name="Wei S."/>
            <person name="Wang T."/>
            <person name="Liu H."/>
            <person name="Zhang C."/>
            <person name="Guo J."/>
            <person name="Wang Q."/>
            <person name="Liang K."/>
            <person name="Zhang Z."/>
        </authorList>
    </citation>
    <scope>NUCLEOTIDE SEQUENCE [LARGE SCALE GENOMIC DNA]</scope>
    <source>
        <strain evidence="9 10">WHSC-8</strain>
    </source>
</reference>
<dbReference type="Gene3D" id="2.170.130.10">
    <property type="entry name" value="TonB-dependent receptor, plug domain"/>
    <property type="match status" value="1"/>
</dbReference>
<dbReference type="EMBL" id="CP010836">
    <property type="protein sequence ID" value="AJP71080.1"/>
    <property type="molecule type" value="Genomic_DNA"/>
</dbReference>
<dbReference type="InterPro" id="IPR012910">
    <property type="entry name" value="Plug_dom"/>
</dbReference>
<sequence length="784" mass="86218">MKTQFKMLMNAGLAALALGLAHGAQAQTAAAQQDAGETDTIQSSEEIVVQGGIGYRNHSDEAEPVLVYDNAYFQRFEPLTAGDALKRVPSVTFLSDVIESDGARLRGLDPGYTQVLINGQKVPGSNADRSFFLDRIPAELIKQVEIVRSSSARRTADAMAGTLNIVLRDGYQLDGGYVRGGGLLFDDGEVKPSFGAVYGGAVGPGRILLGANVQGRYNPKKKTSLRYKDSPENNADYAADDFDNREVQTDTRDGTDYAFNGSYTIDTDTTDFEVSAYYVRTDRTETERSFEYNTKTGSYGPLSKKGSEDPGLLSDNANVNEIDQYNYTISSKLEQEWALGETTLRLGYSRFLDKQYETEFEIKFDKKVPEFSGELTQTRIDDREFSVGLDHEIELNPSIDFVFGSFLQNKNRKSNITTAEQEPDLDNSIRSSWDQFTNNPTSLATAFDASEAAAGGVNTIREHRRDLFALVEGDSGPLKWEAGVRWENTSVRINDATVDAADATSKTDYNYLLPSASLKFALTSADRITLSGARTMRRPRFDYISPALLKGELGDNDLLGNPDLRPETAWGVDLGYEHRIGKTGVVGINVFYRSVQDLVELANTGDEGSEGEGTVVLQPRNMGDGKVYGVEFDLSSDLAVIGMANTGIFGNFSLLDSEITDDFGTRRFNDQSNFVFNVGFIQNLPSVGAAFGASYRKQGDAYGRMVGEEVTTSYGADLEVFVEKRIGKSITIRAVGSNLLDAKKNETFNKFNTIDDQTTRSFDEYELESEKAGPVFQLMARVAF</sequence>
<protein>
    <submittedName>
        <fullName evidence="9">TonB-dependent receptor</fullName>
    </submittedName>
</protein>
<dbReference type="InterPro" id="IPR036942">
    <property type="entry name" value="Beta-barrel_TonB_sf"/>
</dbReference>
<keyword evidence="3" id="KW-0998">Cell outer membrane</keyword>
<reference evidence="9 10" key="2">
    <citation type="submission" date="2015-02" db="EMBL/GenBank/DDBJ databases">
        <title>The complete genome of Sphingomonas hengshuiensis sp. WHSC-8 isolated from soil of Hengshui Lake.</title>
        <authorList>
            <person name="Wei S."/>
            <person name="Guo J."/>
            <person name="Su C."/>
            <person name="Wu R."/>
            <person name="Zhang Z."/>
            <person name="Liang K."/>
            <person name="Li H."/>
            <person name="Wang T."/>
            <person name="Liu H."/>
            <person name="Zhang C."/>
            <person name="Li Z."/>
            <person name="Wang Q."/>
            <person name="Meng J."/>
        </authorList>
    </citation>
    <scope>NUCLEOTIDE SEQUENCE [LARGE SCALE GENOMIC DNA]</scope>
    <source>
        <strain evidence="9 10">WHSC-8</strain>
    </source>
</reference>
<dbReference type="KEGG" id="sphi:TS85_03460"/>
<evidence type="ECO:0000313" key="9">
    <source>
        <dbReference type="EMBL" id="AJP71080.1"/>
    </source>
</evidence>
<evidence type="ECO:0000259" key="8">
    <source>
        <dbReference type="Pfam" id="PF07715"/>
    </source>
</evidence>
<feature type="chain" id="PRO_5030879023" evidence="6">
    <location>
        <begin position="27"/>
        <end position="784"/>
    </location>
</feature>
<comment type="similarity">
    <text evidence="4">Belongs to the TonB-dependent receptor family.</text>
</comment>
<evidence type="ECO:0000256" key="5">
    <source>
        <dbReference type="SAM" id="MobiDB-lite"/>
    </source>
</evidence>
<feature type="domain" description="TonB-dependent receptor plug" evidence="8">
    <location>
        <begin position="60"/>
        <end position="162"/>
    </location>
</feature>
<keyword evidence="9" id="KW-0675">Receptor</keyword>
<dbReference type="InterPro" id="IPR037066">
    <property type="entry name" value="Plug_dom_sf"/>
</dbReference>
<dbReference type="SUPFAM" id="SSF56935">
    <property type="entry name" value="Porins"/>
    <property type="match status" value="1"/>
</dbReference>
<keyword evidence="10" id="KW-1185">Reference proteome</keyword>
<accession>A0A7U4J6D8</accession>
<feature type="domain" description="TonB-dependent receptor-like beta-barrel" evidence="7">
    <location>
        <begin position="258"/>
        <end position="739"/>
    </location>
</feature>
<feature type="signal peptide" evidence="6">
    <location>
        <begin position="1"/>
        <end position="26"/>
    </location>
</feature>
<evidence type="ECO:0000259" key="7">
    <source>
        <dbReference type="Pfam" id="PF00593"/>
    </source>
</evidence>
<dbReference type="Proteomes" id="UP000032300">
    <property type="component" value="Chromosome"/>
</dbReference>